<evidence type="ECO:0000313" key="2">
    <source>
        <dbReference type="EMBL" id="MBB6106214.1"/>
    </source>
</evidence>
<dbReference type="EMBL" id="JACHBW010000023">
    <property type="protein sequence ID" value="MBB6106214.1"/>
    <property type="molecule type" value="Genomic_DNA"/>
</dbReference>
<protein>
    <submittedName>
        <fullName evidence="2">Uncharacterized protein</fullName>
    </submittedName>
</protein>
<keyword evidence="1" id="KW-0472">Membrane</keyword>
<dbReference type="AlphaFoldDB" id="A0A7W9WVY3"/>
<dbReference type="Proteomes" id="UP000571554">
    <property type="component" value="Unassembled WGS sequence"/>
</dbReference>
<proteinExistence type="predicted"/>
<comment type="caution">
    <text evidence="2">The sequence shown here is derived from an EMBL/GenBank/DDBJ whole genome shotgun (WGS) entry which is preliminary data.</text>
</comment>
<organism evidence="2 3">
    <name type="scientific">Paraburkholderia bannensis</name>
    <dbReference type="NCBI Taxonomy" id="765414"/>
    <lineage>
        <taxon>Bacteria</taxon>
        <taxon>Pseudomonadati</taxon>
        <taxon>Pseudomonadota</taxon>
        <taxon>Betaproteobacteria</taxon>
        <taxon>Burkholderiales</taxon>
        <taxon>Burkholderiaceae</taxon>
        <taxon>Paraburkholderia</taxon>
    </lineage>
</organism>
<feature type="transmembrane region" description="Helical" evidence="1">
    <location>
        <begin position="362"/>
        <end position="381"/>
    </location>
</feature>
<dbReference type="RefSeq" id="WP_221303863.1">
    <property type="nucleotide sequence ID" value="NZ_JACHBW010000023.1"/>
</dbReference>
<keyword evidence="3" id="KW-1185">Reference proteome</keyword>
<feature type="transmembrane region" description="Helical" evidence="1">
    <location>
        <begin position="336"/>
        <end position="356"/>
    </location>
</feature>
<gene>
    <name evidence="2" type="ORF">F4827_006085</name>
</gene>
<reference evidence="2 3" key="1">
    <citation type="submission" date="2020-08" db="EMBL/GenBank/DDBJ databases">
        <title>Above-ground endophytic microbial communities from plants in different locations in the United States.</title>
        <authorList>
            <person name="Frank C."/>
        </authorList>
    </citation>
    <scope>NUCLEOTIDE SEQUENCE [LARGE SCALE GENOMIC DNA]</scope>
    <source>
        <strain evidence="2 3">WP4_2_2</strain>
    </source>
</reference>
<feature type="transmembrane region" description="Helical" evidence="1">
    <location>
        <begin position="300"/>
        <end position="324"/>
    </location>
</feature>
<evidence type="ECO:0000256" key="1">
    <source>
        <dbReference type="SAM" id="Phobius"/>
    </source>
</evidence>
<accession>A0A7W9WVY3</accession>
<sequence>MTRALMLNHEPLIKAWTDAAREQATTSALPWKDLIEKFHDKFKDVIVEGSEHHLEKPLADAVARCVYQLTGAGVQTLSKAIDQGLTAVGEKIPLGKSKWLMGVVGWVAHVGNPNLVVVDLRGQLSRKDAARMLAGMLAAMSGDDAQKFRSGARAALDKLADAEGTLHPYHGVMLVDQAKAKELAGLSGSARQTAMAGLLTPAQFDEIMETSAGKLANMDFKSGVAQLFFSSLTLRSAYQDMMKAAPADAMAKGINFAAGVVGLVGTMGQAAGALLSKAEWGAAKTARQFKFMAIELETRAGWFIGVGKLMGVLGGVVAGVLVIIDGWKMKGNHPVLGYLNITLGISSVIAACLMLFVGIAGIAFLVGLVIMALMTVIAWLTPNALQDWLAKSLYFGKGGDGPFDGPVAQTVELQALAKGS</sequence>
<keyword evidence="1" id="KW-1133">Transmembrane helix</keyword>
<evidence type="ECO:0000313" key="3">
    <source>
        <dbReference type="Proteomes" id="UP000571554"/>
    </source>
</evidence>
<keyword evidence="1" id="KW-0812">Transmembrane</keyword>
<name>A0A7W9WVY3_9BURK</name>